<evidence type="ECO:0000313" key="3">
    <source>
        <dbReference type="Proteomes" id="UP001147695"/>
    </source>
</evidence>
<evidence type="ECO:0000313" key="2">
    <source>
        <dbReference type="EMBL" id="KAJ5339685.1"/>
    </source>
</evidence>
<reference evidence="2" key="1">
    <citation type="submission" date="2022-12" db="EMBL/GenBank/DDBJ databases">
        <authorList>
            <person name="Petersen C."/>
        </authorList>
    </citation>
    <scope>NUCLEOTIDE SEQUENCE</scope>
    <source>
        <strain evidence="2">IBT 35673</strain>
    </source>
</reference>
<organism evidence="2 3">
    <name type="scientific">Penicillium brevicompactum</name>
    <dbReference type="NCBI Taxonomy" id="5074"/>
    <lineage>
        <taxon>Eukaryota</taxon>
        <taxon>Fungi</taxon>
        <taxon>Dikarya</taxon>
        <taxon>Ascomycota</taxon>
        <taxon>Pezizomycotina</taxon>
        <taxon>Eurotiomycetes</taxon>
        <taxon>Eurotiomycetidae</taxon>
        <taxon>Eurotiales</taxon>
        <taxon>Aspergillaceae</taxon>
        <taxon>Penicillium</taxon>
    </lineage>
</organism>
<name>A0A9W9QLW8_PENBR</name>
<dbReference type="AlphaFoldDB" id="A0A9W9QLW8"/>
<feature type="region of interest" description="Disordered" evidence="1">
    <location>
        <begin position="37"/>
        <end position="93"/>
    </location>
</feature>
<sequence length="159" mass="17628">MVDGRPACRPCKLKKKRCTHRAVVESETEVDSELVNEALPARRRHDVQAQDGSTDELSSIASDLESEKPIPKKRAKRGRPFAPIVPSSLPEIGDLPSDAMEAASALAVHRVFARELESRLQEYDVNFQASQQAHRATITSAKAVKRAVENWIEAWSSGR</sequence>
<dbReference type="Proteomes" id="UP001147695">
    <property type="component" value="Unassembled WGS sequence"/>
</dbReference>
<protein>
    <submittedName>
        <fullName evidence="2">Uncharacterized protein</fullName>
    </submittedName>
</protein>
<comment type="caution">
    <text evidence="2">The sequence shown here is derived from an EMBL/GenBank/DDBJ whole genome shotgun (WGS) entry which is preliminary data.</text>
</comment>
<proteinExistence type="predicted"/>
<dbReference type="EMBL" id="JAPZBQ010000003">
    <property type="protein sequence ID" value="KAJ5339685.1"/>
    <property type="molecule type" value="Genomic_DNA"/>
</dbReference>
<gene>
    <name evidence="2" type="ORF">N7452_006413</name>
</gene>
<accession>A0A9W9QLW8</accession>
<feature type="compositionally biased region" description="Polar residues" evidence="1">
    <location>
        <begin position="50"/>
        <end position="61"/>
    </location>
</feature>
<evidence type="ECO:0000256" key="1">
    <source>
        <dbReference type="SAM" id="MobiDB-lite"/>
    </source>
</evidence>
<reference evidence="2" key="2">
    <citation type="journal article" date="2023" name="IMA Fungus">
        <title>Comparative genomic study of the Penicillium genus elucidates a diverse pangenome and 15 lateral gene transfer events.</title>
        <authorList>
            <person name="Petersen C."/>
            <person name="Sorensen T."/>
            <person name="Nielsen M.R."/>
            <person name="Sondergaard T.E."/>
            <person name="Sorensen J.L."/>
            <person name="Fitzpatrick D.A."/>
            <person name="Frisvad J.C."/>
            <person name="Nielsen K.L."/>
        </authorList>
    </citation>
    <scope>NUCLEOTIDE SEQUENCE</scope>
    <source>
        <strain evidence="2">IBT 35673</strain>
    </source>
</reference>